<dbReference type="Pfam" id="PF11901">
    <property type="entry name" value="DM9"/>
    <property type="match status" value="1"/>
</dbReference>
<dbReference type="Ensembl" id="ENSSAUT00010049141.1">
    <property type="protein sequence ID" value="ENSSAUP00010046747.1"/>
    <property type="gene ID" value="ENSSAUG00010019474.1"/>
</dbReference>
<evidence type="ECO:0000256" key="1">
    <source>
        <dbReference type="SAM" id="SignalP"/>
    </source>
</evidence>
<dbReference type="InParanoid" id="A0A671X6P7"/>
<protein>
    <submittedName>
        <fullName evidence="2">Uncharacterized protein</fullName>
    </submittedName>
</protein>
<dbReference type="OMA" id="YQVEQRW"/>
<dbReference type="SMART" id="SM00696">
    <property type="entry name" value="DM9"/>
    <property type="match status" value="1"/>
</dbReference>
<dbReference type="Proteomes" id="UP000472265">
    <property type="component" value="Chromosome 5"/>
</dbReference>
<dbReference type="GeneTree" id="ENSGT00400000024875"/>
<dbReference type="Gene3D" id="2.170.15.10">
    <property type="entry name" value="Proaerolysin, chain A, domain 3"/>
    <property type="match status" value="1"/>
</dbReference>
<accession>A0A671X6P7</accession>
<dbReference type="InterPro" id="IPR006616">
    <property type="entry name" value="DM9_repeat"/>
</dbReference>
<evidence type="ECO:0000313" key="3">
    <source>
        <dbReference type="Proteomes" id="UP000472265"/>
    </source>
</evidence>
<feature type="signal peptide" evidence="1">
    <location>
        <begin position="1"/>
        <end position="25"/>
    </location>
</feature>
<keyword evidence="1" id="KW-0732">Signal</keyword>
<dbReference type="CDD" id="cd20220">
    <property type="entry name" value="PFM_natterin-3-like"/>
    <property type="match status" value="1"/>
</dbReference>
<evidence type="ECO:0000313" key="2">
    <source>
        <dbReference type="Ensembl" id="ENSSAUP00010046747.1"/>
    </source>
</evidence>
<dbReference type="PANTHER" id="PTHR31649">
    <property type="entry name" value="AGAP009604-PA"/>
    <property type="match status" value="1"/>
</dbReference>
<dbReference type="AlphaFoldDB" id="A0A671X6P7"/>
<reference evidence="2" key="1">
    <citation type="submission" date="2021-04" db="EMBL/GenBank/DDBJ databases">
        <authorList>
            <consortium name="Wellcome Sanger Institute Data Sharing"/>
        </authorList>
    </citation>
    <scope>NUCLEOTIDE SEQUENCE [LARGE SCALE GENOMIC DNA]</scope>
</reference>
<organism evidence="2 3">
    <name type="scientific">Sparus aurata</name>
    <name type="common">Gilthead sea bream</name>
    <dbReference type="NCBI Taxonomy" id="8175"/>
    <lineage>
        <taxon>Eukaryota</taxon>
        <taxon>Metazoa</taxon>
        <taxon>Chordata</taxon>
        <taxon>Craniata</taxon>
        <taxon>Vertebrata</taxon>
        <taxon>Euteleostomi</taxon>
        <taxon>Actinopterygii</taxon>
        <taxon>Neopterygii</taxon>
        <taxon>Teleostei</taxon>
        <taxon>Neoteleostei</taxon>
        <taxon>Acanthomorphata</taxon>
        <taxon>Eupercaria</taxon>
        <taxon>Spariformes</taxon>
        <taxon>Sparidae</taxon>
        <taxon>Sparus</taxon>
    </lineage>
</organism>
<reference evidence="2" key="3">
    <citation type="submission" date="2025-09" db="UniProtKB">
        <authorList>
            <consortium name="Ensembl"/>
        </authorList>
    </citation>
    <scope>IDENTIFICATION</scope>
</reference>
<feature type="chain" id="PRO_5025575634" evidence="1">
    <location>
        <begin position="26"/>
        <end position="393"/>
    </location>
</feature>
<name>A0A671X6P7_SPAAU</name>
<sequence length="393" mass="44183">MLFCVFSPKKLSVLLLLVLLPLSSATPLDLGDNTVQRNASELTADGSMLTDRPLLTVAKLRQRRQVQSSIPVSYDSSNLEWVTWNNSLPNDAVAIYNEYAGRTEYVCKYMCEAGFYSPSEGPYCHYAKTKKEYLGSPFQILVNKDNFEILKWKDGSHGSVPENSVQTCPGVDMYVGQNKYGLGKVSTQDKCFYLPWKGSEYKYKDYKVLTINENIVSQKIYNVKYITDESKTVQYPPEIMRKTVISNYECSPVTKTDTLTQTYEAQQRWDISFSISARVSTIIKAGIPLFVEGRFEISAEVAFRYSKGKTVTETTTDTVTLAITAPPNHSCTATMKRHKYKLNIPFTASLSRTYGNGEIQTTSITGTYDSIQTADVQTVLDRCEVLNNSKPCT</sequence>
<reference evidence="2" key="2">
    <citation type="submission" date="2025-08" db="UniProtKB">
        <authorList>
            <consortium name="Ensembl"/>
        </authorList>
    </citation>
    <scope>IDENTIFICATION</scope>
</reference>
<keyword evidence="3" id="KW-1185">Reference proteome</keyword>
<gene>
    <name evidence="2" type="primary">LOC115582173</name>
</gene>
<dbReference type="PANTHER" id="PTHR31649:SF1">
    <property type="entry name" value="FARNESOIC ACID O-METHYL TRANSFERASE DOMAIN-CONTAINING PROTEIN"/>
    <property type="match status" value="1"/>
</dbReference>
<dbReference type="SUPFAM" id="SSF56973">
    <property type="entry name" value="Aerolisin/ETX pore-forming domain"/>
    <property type="match status" value="1"/>
</dbReference>
<proteinExistence type="predicted"/>